<comment type="caution">
    <text evidence="2">The sequence shown here is derived from an EMBL/GenBank/DDBJ whole genome shotgun (WGS) entry which is preliminary data.</text>
</comment>
<keyword evidence="1" id="KW-0472">Membrane</keyword>
<organism evidence="2 3">
    <name type="scientific">Rhodovibrio salinarum</name>
    <dbReference type="NCBI Taxonomy" id="1087"/>
    <lineage>
        <taxon>Bacteria</taxon>
        <taxon>Pseudomonadati</taxon>
        <taxon>Pseudomonadota</taxon>
        <taxon>Alphaproteobacteria</taxon>
        <taxon>Rhodospirillales</taxon>
        <taxon>Rhodovibrionaceae</taxon>
        <taxon>Rhodovibrio</taxon>
    </lineage>
</organism>
<sequence length="140" mass="14659">MPLHVIPWLIGAFMLTPFLIWLPMALFMFPGAWNGFDKVVGTSALIATVPLVAWFYIRGIASFANSMAGEHADGHVVHRLPRVILRTLPGATGVLALLAAAYLADTGAPFWTVTVPLAVGALVAAAIVGGERAASRLGAA</sequence>
<keyword evidence="1" id="KW-0812">Transmembrane</keyword>
<dbReference type="EMBL" id="NRRE01000020">
    <property type="protein sequence ID" value="MBK1696811.1"/>
    <property type="molecule type" value="Genomic_DNA"/>
</dbReference>
<feature type="transmembrane region" description="Helical" evidence="1">
    <location>
        <begin position="83"/>
        <end position="104"/>
    </location>
</feature>
<feature type="transmembrane region" description="Helical" evidence="1">
    <location>
        <begin position="110"/>
        <end position="128"/>
    </location>
</feature>
<protein>
    <submittedName>
        <fullName evidence="2">Uncharacterized protein</fullName>
    </submittedName>
</protein>
<dbReference type="Proteomes" id="UP000778970">
    <property type="component" value="Unassembled WGS sequence"/>
</dbReference>
<dbReference type="RefSeq" id="WP_027287275.1">
    <property type="nucleotide sequence ID" value="NZ_NRRE01000020.1"/>
</dbReference>
<dbReference type="AlphaFoldDB" id="A0A934QGY4"/>
<feature type="transmembrane region" description="Helical" evidence="1">
    <location>
        <begin position="39"/>
        <end position="57"/>
    </location>
</feature>
<reference evidence="2" key="1">
    <citation type="submission" date="2017-08" db="EMBL/GenBank/DDBJ databases">
        <authorList>
            <person name="Imhoff J.F."/>
            <person name="Rahn T."/>
            <person name="Kuenzel S."/>
            <person name="Neulinger S.C."/>
        </authorList>
    </citation>
    <scope>NUCLEOTIDE SEQUENCE</scope>
    <source>
        <strain evidence="2">DSM 9154</strain>
    </source>
</reference>
<keyword evidence="1" id="KW-1133">Transmembrane helix</keyword>
<evidence type="ECO:0000256" key="1">
    <source>
        <dbReference type="SAM" id="Phobius"/>
    </source>
</evidence>
<accession>A0A934QGY4</accession>
<keyword evidence="3" id="KW-1185">Reference proteome</keyword>
<evidence type="ECO:0000313" key="3">
    <source>
        <dbReference type="Proteomes" id="UP000778970"/>
    </source>
</evidence>
<gene>
    <name evidence="2" type="ORF">CKO21_06085</name>
</gene>
<name>A0A934QGY4_9PROT</name>
<proteinExistence type="predicted"/>
<feature type="transmembrane region" description="Helical" evidence="1">
    <location>
        <begin position="12"/>
        <end position="33"/>
    </location>
</feature>
<reference evidence="2" key="2">
    <citation type="journal article" date="2020" name="Microorganisms">
        <title>Osmotic Adaptation and Compatible Solute Biosynthesis of Phototrophic Bacteria as Revealed from Genome Analyses.</title>
        <authorList>
            <person name="Imhoff J.F."/>
            <person name="Rahn T."/>
            <person name="Kunzel S."/>
            <person name="Keller A."/>
            <person name="Neulinger S.C."/>
        </authorList>
    </citation>
    <scope>NUCLEOTIDE SEQUENCE</scope>
    <source>
        <strain evidence="2">DSM 9154</strain>
    </source>
</reference>
<evidence type="ECO:0000313" key="2">
    <source>
        <dbReference type="EMBL" id="MBK1696811.1"/>
    </source>
</evidence>